<evidence type="ECO:0000256" key="3">
    <source>
        <dbReference type="ARBA" id="ARBA00005539"/>
    </source>
</evidence>
<comment type="subunit">
    <text evidence="10">Heteromultimer composed of HisG and HisZ subunits.</text>
</comment>
<comment type="similarity">
    <text evidence="3 10">Belongs to the class-II aminoacyl-tRNA synthetase family. HisZ subfamily.</text>
</comment>
<comment type="pathway">
    <text evidence="2 10">Amino-acid biosynthesis; L-histidine biosynthesis; L-histidine from 5-phospho-alpha-D-ribose 1-diphosphate: step 1/9.</text>
</comment>
<keyword evidence="6 10" id="KW-0963">Cytoplasm</keyword>
<evidence type="ECO:0000256" key="1">
    <source>
        <dbReference type="ARBA" id="ARBA00004496"/>
    </source>
</evidence>
<evidence type="ECO:0000256" key="2">
    <source>
        <dbReference type="ARBA" id="ARBA00004667"/>
    </source>
</evidence>
<proteinExistence type="inferred from homology"/>
<comment type="function">
    <text evidence="9 10">Required for the first step of histidine biosynthesis. May allow the feedback regulation of ATP phosphoribosyltransferase activity by histidine.</text>
</comment>
<name>A0ABN8HNQ7_9BACT</name>
<dbReference type="HAMAP" id="MF_00125">
    <property type="entry name" value="HisZ"/>
    <property type="match status" value="1"/>
</dbReference>
<keyword evidence="8 10" id="KW-0368">Histidine biosynthesis</keyword>
<dbReference type="InterPro" id="IPR004517">
    <property type="entry name" value="HisZ"/>
</dbReference>
<protein>
    <recommendedName>
        <fullName evidence="5 10">ATP phosphoribosyltransferase regulatory subunit</fullName>
    </recommendedName>
</protein>
<dbReference type="PANTHER" id="PTHR43707">
    <property type="entry name" value="HISTIDYL-TRNA SYNTHETASE"/>
    <property type="match status" value="1"/>
</dbReference>
<dbReference type="SUPFAM" id="SSF52954">
    <property type="entry name" value="Class II aaRS ABD-related"/>
    <property type="match status" value="1"/>
</dbReference>
<dbReference type="PROSITE" id="PS50862">
    <property type="entry name" value="AA_TRNA_LIGASE_II"/>
    <property type="match status" value="1"/>
</dbReference>
<dbReference type="NCBIfam" id="TIGR00443">
    <property type="entry name" value="hisZ_biosyn_reg"/>
    <property type="match status" value="1"/>
</dbReference>
<feature type="domain" description="Aminoacyl-transfer RNA synthetases class-II family profile" evidence="11">
    <location>
        <begin position="1"/>
        <end position="283"/>
    </location>
</feature>
<keyword evidence="13" id="KW-1185">Reference proteome</keyword>
<dbReference type="GO" id="GO:0016757">
    <property type="term" value="F:glycosyltransferase activity"/>
    <property type="evidence" value="ECO:0007669"/>
    <property type="project" value="UniProtKB-KW"/>
</dbReference>
<dbReference type="InterPro" id="IPR004516">
    <property type="entry name" value="HisRS/HisZ"/>
</dbReference>
<organism evidence="12 13">
    <name type="scientific">Trichlorobacter ammonificans</name>
    <dbReference type="NCBI Taxonomy" id="2916410"/>
    <lineage>
        <taxon>Bacteria</taxon>
        <taxon>Pseudomonadati</taxon>
        <taxon>Thermodesulfobacteriota</taxon>
        <taxon>Desulfuromonadia</taxon>
        <taxon>Geobacterales</taxon>
        <taxon>Geobacteraceae</taxon>
        <taxon>Trichlorobacter</taxon>
    </lineage>
</organism>
<dbReference type="SUPFAM" id="SSF55681">
    <property type="entry name" value="Class II aaRS and biotin synthetases"/>
    <property type="match status" value="1"/>
</dbReference>
<evidence type="ECO:0000256" key="10">
    <source>
        <dbReference type="HAMAP-Rule" id="MF_00125"/>
    </source>
</evidence>
<evidence type="ECO:0000256" key="4">
    <source>
        <dbReference type="ARBA" id="ARBA00011738"/>
    </source>
</evidence>
<keyword evidence="12" id="KW-0808">Transferase</keyword>
<accession>A0ABN8HNQ7</accession>
<evidence type="ECO:0000313" key="12">
    <source>
        <dbReference type="EMBL" id="CAH2032623.1"/>
    </source>
</evidence>
<dbReference type="InterPro" id="IPR006195">
    <property type="entry name" value="aa-tRNA-synth_II"/>
</dbReference>
<comment type="subcellular location">
    <subcellularLocation>
        <location evidence="1 10">Cytoplasm</location>
    </subcellularLocation>
</comment>
<evidence type="ECO:0000313" key="13">
    <source>
        <dbReference type="Proteomes" id="UP001295463"/>
    </source>
</evidence>
<dbReference type="Pfam" id="PF13393">
    <property type="entry name" value="tRNA-synt_His"/>
    <property type="match status" value="1"/>
</dbReference>
<keyword evidence="12" id="KW-0328">Glycosyltransferase</keyword>
<evidence type="ECO:0000256" key="7">
    <source>
        <dbReference type="ARBA" id="ARBA00022605"/>
    </source>
</evidence>
<dbReference type="Gene3D" id="3.30.930.10">
    <property type="entry name" value="Bira Bifunctional Protein, Domain 2"/>
    <property type="match status" value="1"/>
</dbReference>
<dbReference type="CDD" id="cd00773">
    <property type="entry name" value="HisRS-like_core"/>
    <property type="match status" value="1"/>
</dbReference>
<gene>
    <name evidence="10 12" type="primary">hisZ</name>
    <name evidence="12" type="ORF">GEAMG1_2787</name>
</gene>
<evidence type="ECO:0000256" key="9">
    <source>
        <dbReference type="ARBA" id="ARBA00025246"/>
    </source>
</evidence>
<dbReference type="EMBL" id="OW150024">
    <property type="protein sequence ID" value="CAH2032623.1"/>
    <property type="molecule type" value="Genomic_DNA"/>
</dbReference>
<evidence type="ECO:0000259" key="11">
    <source>
        <dbReference type="PROSITE" id="PS50862"/>
    </source>
</evidence>
<dbReference type="PANTHER" id="PTHR43707:SF6">
    <property type="entry name" value="ATP PHOSPHORIBOSYLTRANSFERASE REGULATORY SUBUNIT"/>
    <property type="match status" value="1"/>
</dbReference>
<sequence>MLVQGMGEGLRGRSFRFDDWQSGRLLAIPPDITPQVARIVATRLKGWPLPHRLCYSGRVLRHTELQTGRSREILQAGVELIGLESPEADAEMIAMTVEVMQAAGLREFKIALGQTAFCRGVFEASGLAEGPRAELREAISRKDTAHVADILHRYPVPPASQREIALLPRLFGGIEVVATAEAAVSNPTSRQALANIREVLDILDLHDVTGYLTVDLGEIRGLDYHTGLTFEGFVPGSGESLFSGGRYDDLMARFGTPAPATGFTFNLQNVLQALERQKGLTEPRRDILLFNRCEERRHALDIARHLRQRGYSVARDIIRRDQPASLEYAQQNGIEWMVVVAGDGGVQEKALTVIGTVSRQERQMTQQELWALFPARH</sequence>
<dbReference type="PIRSF" id="PIRSF001549">
    <property type="entry name" value="His-tRNA_synth"/>
    <property type="match status" value="1"/>
</dbReference>
<evidence type="ECO:0000256" key="8">
    <source>
        <dbReference type="ARBA" id="ARBA00023102"/>
    </source>
</evidence>
<comment type="miscellaneous">
    <text evidence="10">This function is generally fulfilled by the C-terminal part of HisG, which is missing in some bacteria such as this one.</text>
</comment>
<evidence type="ECO:0000256" key="5">
    <source>
        <dbReference type="ARBA" id="ARBA00020397"/>
    </source>
</evidence>
<evidence type="ECO:0000256" key="6">
    <source>
        <dbReference type="ARBA" id="ARBA00022490"/>
    </source>
</evidence>
<keyword evidence="7 10" id="KW-0028">Amino-acid biosynthesis</keyword>
<reference evidence="12 13" key="1">
    <citation type="submission" date="2022-03" db="EMBL/GenBank/DDBJ databases">
        <authorList>
            <person name="Koch H."/>
        </authorList>
    </citation>
    <scope>NUCLEOTIDE SEQUENCE [LARGE SCALE GENOMIC DNA]</scope>
    <source>
        <strain evidence="12 13">G1</strain>
    </source>
</reference>
<dbReference type="Proteomes" id="UP001295463">
    <property type="component" value="Chromosome"/>
</dbReference>
<comment type="subunit">
    <text evidence="4">Homodimer.</text>
</comment>
<dbReference type="InterPro" id="IPR041715">
    <property type="entry name" value="HisRS-like_core"/>
</dbReference>
<dbReference type="InterPro" id="IPR045864">
    <property type="entry name" value="aa-tRNA-synth_II/BPL/LPL"/>
</dbReference>